<keyword evidence="7" id="KW-0325">Glycoprotein</keyword>
<evidence type="ECO:0000256" key="4">
    <source>
        <dbReference type="ARBA" id="ARBA00022729"/>
    </source>
</evidence>
<dbReference type="AlphaFoldDB" id="A0A6L2MZ26"/>
<keyword evidence="4 8" id="KW-0732">Signal</keyword>
<dbReference type="PROSITE" id="PS51387">
    <property type="entry name" value="FAD_PCMH"/>
    <property type="match status" value="1"/>
</dbReference>
<evidence type="ECO:0000256" key="2">
    <source>
        <dbReference type="ARBA" id="ARBA00005466"/>
    </source>
</evidence>
<organism evidence="10">
    <name type="scientific">Tanacetum cinerariifolium</name>
    <name type="common">Dalmatian daisy</name>
    <name type="synonym">Chrysanthemum cinerariifolium</name>
    <dbReference type="NCBI Taxonomy" id="118510"/>
    <lineage>
        <taxon>Eukaryota</taxon>
        <taxon>Viridiplantae</taxon>
        <taxon>Streptophyta</taxon>
        <taxon>Embryophyta</taxon>
        <taxon>Tracheophyta</taxon>
        <taxon>Spermatophyta</taxon>
        <taxon>Magnoliopsida</taxon>
        <taxon>eudicotyledons</taxon>
        <taxon>Gunneridae</taxon>
        <taxon>Pentapetalae</taxon>
        <taxon>asterids</taxon>
        <taxon>campanulids</taxon>
        <taxon>Asterales</taxon>
        <taxon>Asteraceae</taxon>
        <taxon>Asteroideae</taxon>
        <taxon>Anthemideae</taxon>
        <taxon>Anthemidinae</taxon>
        <taxon>Tanacetum</taxon>
    </lineage>
</organism>
<dbReference type="InterPro" id="IPR012951">
    <property type="entry name" value="BBE"/>
</dbReference>
<evidence type="ECO:0000259" key="9">
    <source>
        <dbReference type="PROSITE" id="PS51387"/>
    </source>
</evidence>
<dbReference type="GO" id="GO:0071949">
    <property type="term" value="F:FAD binding"/>
    <property type="evidence" value="ECO:0007669"/>
    <property type="project" value="InterPro"/>
</dbReference>
<proteinExistence type="inferred from homology"/>
<evidence type="ECO:0000256" key="7">
    <source>
        <dbReference type="ARBA" id="ARBA00023180"/>
    </source>
</evidence>
<evidence type="ECO:0000256" key="5">
    <source>
        <dbReference type="ARBA" id="ARBA00022827"/>
    </source>
</evidence>
<dbReference type="InterPro" id="IPR016166">
    <property type="entry name" value="FAD-bd_PCMH"/>
</dbReference>
<evidence type="ECO:0000313" key="10">
    <source>
        <dbReference type="EMBL" id="GEU78629.1"/>
    </source>
</evidence>
<dbReference type="Gene3D" id="3.30.43.10">
    <property type="entry name" value="Uridine Diphospho-n-acetylenolpyruvylglucosamine Reductase, domain 2"/>
    <property type="match status" value="1"/>
</dbReference>
<gene>
    <name evidence="10" type="ORF">Tci_050607</name>
</gene>
<dbReference type="InterPro" id="IPR016169">
    <property type="entry name" value="FAD-bd_PCMH_sub2"/>
</dbReference>
<dbReference type="SUPFAM" id="SSF56176">
    <property type="entry name" value="FAD-binding/transporter-associated domain-like"/>
    <property type="match status" value="1"/>
</dbReference>
<name>A0A6L2MZ26_TANCI</name>
<feature type="domain" description="FAD-binding PCMH-type" evidence="9">
    <location>
        <begin position="74"/>
        <end position="248"/>
    </location>
</feature>
<comment type="similarity">
    <text evidence="2">Belongs to the oxygen-dependent FAD-linked oxidoreductase family.</text>
</comment>
<dbReference type="EMBL" id="BKCJ010007711">
    <property type="protein sequence ID" value="GEU78629.1"/>
    <property type="molecule type" value="Genomic_DNA"/>
</dbReference>
<dbReference type="Gene3D" id="3.40.462.20">
    <property type="match status" value="1"/>
</dbReference>
<comment type="caution">
    <text evidence="10">The sequence shown here is derived from an EMBL/GenBank/DDBJ whole genome shotgun (WGS) entry which is preliminary data.</text>
</comment>
<dbReference type="GO" id="GO:0016491">
    <property type="term" value="F:oxidoreductase activity"/>
    <property type="evidence" value="ECO:0007669"/>
    <property type="project" value="UniProtKB-KW"/>
</dbReference>
<evidence type="ECO:0000256" key="8">
    <source>
        <dbReference type="SAM" id="SignalP"/>
    </source>
</evidence>
<dbReference type="Pfam" id="PF08031">
    <property type="entry name" value="BBE"/>
    <property type="match status" value="1"/>
</dbReference>
<dbReference type="PANTHER" id="PTHR32448">
    <property type="entry name" value="OS08G0158400 PROTEIN"/>
    <property type="match status" value="1"/>
</dbReference>
<evidence type="ECO:0000256" key="1">
    <source>
        <dbReference type="ARBA" id="ARBA00001974"/>
    </source>
</evidence>
<evidence type="ECO:0000256" key="3">
    <source>
        <dbReference type="ARBA" id="ARBA00022630"/>
    </source>
</evidence>
<feature type="signal peptide" evidence="8">
    <location>
        <begin position="1"/>
        <end position="26"/>
    </location>
</feature>
<dbReference type="InterPro" id="IPR036318">
    <property type="entry name" value="FAD-bd_PCMH-like_sf"/>
</dbReference>
<dbReference type="InterPro" id="IPR006093">
    <property type="entry name" value="Oxy_OxRdtase_FAD_BS"/>
</dbReference>
<reference evidence="10" key="1">
    <citation type="journal article" date="2019" name="Sci. Rep.">
        <title>Draft genome of Tanacetum cinerariifolium, the natural source of mosquito coil.</title>
        <authorList>
            <person name="Yamashiro T."/>
            <person name="Shiraishi A."/>
            <person name="Satake H."/>
            <person name="Nakayama K."/>
        </authorList>
    </citation>
    <scope>NUCLEOTIDE SEQUENCE</scope>
</reference>
<evidence type="ECO:0000256" key="6">
    <source>
        <dbReference type="ARBA" id="ARBA00023002"/>
    </source>
</evidence>
<dbReference type="Gene3D" id="3.30.465.10">
    <property type="match status" value="1"/>
</dbReference>
<protein>
    <submittedName>
        <fullName evidence="10">Berberine bridge enzyme-like 22</fullName>
    </submittedName>
</protein>
<comment type="cofactor">
    <cofactor evidence="1">
        <name>FAD</name>
        <dbReference type="ChEBI" id="CHEBI:57692"/>
    </cofactor>
</comment>
<keyword evidence="5" id="KW-0274">FAD</keyword>
<keyword evidence="6" id="KW-0560">Oxidoreductase</keyword>
<dbReference type="InterPro" id="IPR006094">
    <property type="entry name" value="Oxid_FAD_bind_N"/>
</dbReference>
<keyword evidence="3" id="KW-0285">Flavoprotein</keyword>
<dbReference type="Pfam" id="PF01565">
    <property type="entry name" value="FAD_binding_4"/>
    <property type="match status" value="1"/>
</dbReference>
<dbReference type="PROSITE" id="PS00862">
    <property type="entry name" value="OX2_COVAL_FAD"/>
    <property type="match status" value="1"/>
</dbReference>
<sequence>MTHLPIVTTCVLWAAIASTFCFNANANHNEFVSCMNNHIILFANTSRYVFTQDMPMYSALVTSQHNPRCANSTTSIKPVGIVTPQNEAEIQATIMCSQKHGLQVRIRSGGHDYEGLSYLCKTPFVVIDMRNLRSVSIDIKDETAWVQSGATLGELYYSIAQKSQTHGFPAGICPSVGVGGHFSGGGFGAMVRKYGLAADNVIDAYLVDAEGRLLDREAMGEDLFWAIRGGGGASFGVIVSWKIKLVRVPEKVTVFNVHKSMDDQNTTEIIHHWQHVMHKMKKELFIRVIIQYIHDDKNTSVEAVFNSLFLGELKDLITLMNTKFPELHLKPKDCIEMSWIESVVYFAGLEKTPELLLGNKTDPYVSYFKAKSDFVTKAIAKQVFKRIGENFLQQKLVFLILEPYGGRMNEISESHIPFPHRRGNLYNMQYLVKWDVNDVQASHDHIHWLRGLYRYMEPYVSKHPRRAYLNYRDLDIGTNRQGNTSYVEAMVWGEKYFNGNFKRLAQVKSKVDPDNFFRNEQIPVKVLTRGDRLHSSLKLTEVIPSKEFTAANWTGKLVLFEVLWDMNELNLTLLQQQTGLSLEIRLHQYQVCKIGNSSAKTRSALCLFKSFLAAMWLLLSIHSDVDATLGLPVMIRLLDPPLHEFLPVGDIEHIVGELTKDTCMNNFNNG</sequence>
<accession>A0A6L2MZ26</accession>
<feature type="chain" id="PRO_5026960933" evidence="8">
    <location>
        <begin position="27"/>
        <end position="670"/>
    </location>
</feature>
<dbReference type="InterPro" id="IPR016167">
    <property type="entry name" value="FAD-bd_PCMH_sub1"/>
</dbReference>